<proteinExistence type="predicted"/>
<dbReference type="AlphaFoldDB" id="A0A9D4QT22"/>
<keyword evidence="2" id="KW-1185">Reference proteome</keyword>
<dbReference type="Proteomes" id="UP000828390">
    <property type="component" value="Unassembled WGS sequence"/>
</dbReference>
<evidence type="ECO:0000313" key="1">
    <source>
        <dbReference type="EMBL" id="KAH3841200.1"/>
    </source>
</evidence>
<name>A0A9D4QT22_DREPO</name>
<sequence length="84" mass="9739">MRHADIGSDRGLLVTKVTLKFRKAKTGDIKNQRYDVVKLKDPKVKEEFRLTLRNRFSILEDDAALTIEGFNRVMKETGEEVLVF</sequence>
<protein>
    <submittedName>
        <fullName evidence="1">Uncharacterized protein</fullName>
    </submittedName>
</protein>
<dbReference type="EMBL" id="JAIWYP010000004">
    <property type="protein sequence ID" value="KAH3841200.1"/>
    <property type="molecule type" value="Genomic_DNA"/>
</dbReference>
<gene>
    <name evidence="1" type="ORF">DPMN_114658</name>
</gene>
<comment type="caution">
    <text evidence="1">The sequence shown here is derived from an EMBL/GenBank/DDBJ whole genome shotgun (WGS) entry which is preliminary data.</text>
</comment>
<reference evidence="1" key="2">
    <citation type="submission" date="2020-11" db="EMBL/GenBank/DDBJ databases">
        <authorList>
            <person name="McCartney M.A."/>
            <person name="Auch B."/>
            <person name="Kono T."/>
            <person name="Mallez S."/>
            <person name="Becker A."/>
            <person name="Gohl D.M."/>
            <person name="Silverstein K.A.T."/>
            <person name="Koren S."/>
            <person name="Bechman K.B."/>
            <person name="Herman A."/>
            <person name="Abrahante J.E."/>
            <person name="Garbe J."/>
        </authorList>
    </citation>
    <scope>NUCLEOTIDE SEQUENCE</scope>
    <source>
        <strain evidence="1">Duluth1</strain>
        <tissue evidence="1">Whole animal</tissue>
    </source>
</reference>
<reference evidence="1" key="1">
    <citation type="journal article" date="2019" name="bioRxiv">
        <title>The Genome of the Zebra Mussel, Dreissena polymorpha: A Resource for Invasive Species Research.</title>
        <authorList>
            <person name="McCartney M.A."/>
            <person name="Auch B."/>
            <person name="Kono T."/>
            <person name="Mallez S."/>
            <person name="Zhang Y."/>
            <person name="Obille A."/>
            <person name="Becker A."/>
            <person name="Abrahante J.E."/>
            <person name="Garbe J."/>
            <person name="Badalamenti J.P."/>
            <person name="Herman A."/>
            <person name="Mangelson H."/>
            <person name="Liachko I."/>
            <person name="Sullivan S."/>
            <person name="Sone E.D."/>
            <person name="Koren S."/>
            <person name="Silverstein K.A.T."/>
            <person name="Beckman K.B."/>
            <person name="Gohl D.M."/>
        </authorList>
    </citation>
    <scope>NUCLEOTIDE SEQUENCE</scope>
    <source>
        <strain evidence="1">Duluth1</strain>
        <tissue evidence="1">Whole animal</tissue>
    </source>
</reference>
<organism evidence="1 2">
    <name type="scientific">Dreissena polymorpha</name>
    <name type="common">Zebra mussel</name>
    <name type="synonym">Mytilus polymorpha</name>
    <dbReference type="NCBI Taxonomy" id="45954"/>
    <lineage>
        <taxon>Eukaryota</taxon>
        <taxon>Metazoa</taxon>
        <taxon>Spiralia</taxon>
        <taxon>Lophotrochozoa</taxon>
        <taxon>Mollusca</taxon>
        <taxon>Bivalvia</taxon>
        <taxon>Autobranchia</taxon>
        <taxon>Heteroconchia</taxon>
        <taxon>Euheterodonta</taxon>
        <taxon>Imparidentia</taxon>
        <taxon>Neoheterodontei</taxon>
        <taxon>Myida</taxon>
        <taxon>Dreissenoidea</taxon>
        <taxon>Dreissenidae</taxon>
        <taxon>Dreissena</taxon>
    </lineage>
</organism>
<accession>A0A9D4QT22</accession>
<evidence type="ECO:0000313" key="2">
    <source>
        <dbReference type="Proteomes" id="UP000828390"/>
    </source>
</evidence>